<evidence type="ECO:0000256" key="2">
    <source>
        <dbReference type="ARBA" id="ARBA00007703"/>
    </source>
</evidence>
<dbReference type="EMBL" id="FXUL01000004">
    <property type="protein sequence ID" value="SMP55540.1"/>
    <property type="molecule type" value="Genomic_DNA"/>
</dbReference>
<keyword evidence="6" id="KW-1185">Reference proteome</keyword>
<evidence type="ECO:0000313" key="6">
    <source>
        <dbReference type="Proteomes" id="UP001158049"/>
    </source>
</evidence>
<evidence type="ECO:0000256" key="1">
    <source>
        <dbReference type="ARBA" id="ARBA00002397"/>
    </source>
</evidence>
<evidence type="ECO:0000256" key="3">
    <source>
        <dbReference type="ARBA" id="ARBA00022795"/>
    </source>
</evidence>
<keyword evidence="5" id="KW-0966">Cell projection</keyword>
<dbReference type="RefSeq" id="WP_283441752.1">
    <property type="nucleotide sequence ID" value="NZ_FXUL01000004.1"/>
</dbReference>
<reference evidence="5 6" key="1">
    <citation type="submission" date="2017-05" db="EMBL/GenBank/DDBJ databases">
        <authorList>
            <person name="Varghese N."/>
            <person name="Submissions S."/>
        </authorList>
    </citation>
    <scope>NUCLEOTIDE SEQUENCE [LARGE SCALE GENOMIC DNA]</scope>
    <source>
        <strain evidence="5 6">DSM 26001</strain>
    </source>
</reference>
<evidence type="ECO:0000313" key="5">
    <source>
        <dbReference type="EMBL" id="SMP55540.1"/>
    </source>
</evidence>
<keyword evidence="4" id="KW-0175">Coiled coil</keyword>
<dbReference type="Pfam" id="PF05130">
    <property type="entry name" value="FlgN"/>
    <property type="match status" value="1"/>
</dbReference>
<feature type="coiled-coil region" evidence="4">
    <location>
        <begin position="9"/>
        <end position="36"/>
    </location>
</feature>
<accession>A0ABY1Q129</accession>
<dbReference type="Gene3D" id="1.20.58.300">
    <property type="entry name" value="FlgN-like"/>
    <property type="match status" value="1"/>
</dbReference>
<keyword evidence="5" id="KW-0282">Flagellum</keyword>
<dbReference type="Proteomes" id="UP001158049">
    <property type="component" value="Unassembled WGS sequence"/>
</dbReference>
<organism evidence="5 6">
    <name type="scientific">Noviherbaspirillum suwonense</name>
    <dbReference type="NCBI Taxonomy" id="1224511"/>
    <lineage>
        <taxon>Bacteria</taxon>
        <taxon>Pseudomonadati</taxon>
        <taxon>Pseudomonadota</taxon>
        <taxon>Betaproteobacteria</taxon>
        <taxon>Burkholderiales</taxon>
        <taxon>Oxalobacteraceae</taxon>
        <taxon>Noviherbaspirillum</taxon>
    </lineage>
</organism>
<keyword evidence="3" id="KW-1005">Bacterial flagellum biogenesis</keyword>
<sequence length="155" mass="16405">MTEAQHGPAASLAQELESARELLECLQQEQAHLIRADIDALANCAERKTGLVGRMNGLAAARLQSLADAGHPATEAGMLAWLAQQQDAVRGDWHALLALAASGKELNRTNGLLIHQHINRNQGGLQALRGGGQTAVYGRDGQQNVRTAGRSFVAG</sequence>
<keyword evidence="5" id="KW-0969">Cilium</keyword>
<dbReference type="SUPFAM" id="SSF140566">
    <property type="entry name" value="FlgN-like"/>
    <property type="match status" value="1"/>
</dbReference>
<name>A0ABY1Q129_9BURK</name>
<dbReference type="InterPro" id="IPR007809">
    <property type="entry name" value="FlgN-like"/>
</dbReference>
<comment type="similarity">
    <text evidence="2">Belongs to the FlgN family.</text>
</comment>
<protein>
    <submittedName>
        <fullName evidence="5">Flagella synthesis protein FlgN</fullName>
    </submittedName>
</protein>
<comment type="caution">
    <text evidence="5">The sequence shown here is derived from an EMBL/GenBank/DDBJ whole genome shotgun (WGS) entry which is preliminary data.</text>
</comment>
<gene>
    <name evidence="5" type="ORF">SAMN06295970_104189</name>
</gene>
<dbReference type="InterPro" id="IPR036679">
    <property type="entry name" value="FlgN-like_sf"/>
</dbReference>
<evidence type="ECO:0000256" key="4">
    <source>
        <dbReference type="SAM" id="Coils"/>
    </source>
</evidence>
<proteinExistence type="inferred from homology"/>
<comment type="function">
    <text evidence="1">Required for the efficient initiation of filament assembly.</text>
</comment>